<dbReference type="KEGG" id="tes:BW730_17360"/>
<keyword evidence="10" id="KW-1185">Reference proteome</keyword>
<sequence>MLGVLVFYYYPIISNLWTSFTATNAFGGDPKFVGVDNYVDLLNRPDLPSALVNTLFYTAVVLLGVPLSVVIAAMIELPGLKGRTIYRVLFFMPYLAMPVAIAQVWRIFFNGNFGILNQGLKAIGIAEPPYWLSTPGFAMLAVAFFGIWSSIGFNVIILSAGLKGISPELYEAASLDGASAWRQFRTVTVPLLTPSIFFLTIMTAIGGFQLFDGLYAMLGPGNPAINQSRSLVYLFYNEAFVQQNKGGGAAIAMFIVLLVGIATAIQFWGQKKWVHYE</sequence>
<evidence type="ECO:0000259" key="8">
    <source>
        <dbReference type="PROSITE" id="PS50928"/>
    </source>
</evidence>
<dbReference type="AlphaFoldDB" id="A0A1Q2CTM7"/>
<dbReference type="GO" id="GO:0055085">
    <property type="term" value="P:transmembrane transport"/>
    <property type="evidence" value="ECO:0007669"/>
    <property type="project" value="InterPro"/>
</dbReference>
<dbReference type="InterPro" id="IPR000515">
    <property type="entry name" value="MetI-like"/>
</dbReference>
<feature type="transmembrane region" description="Helical" evidence="7">
    <location>
        <begin position="89"/>
        <end position="108"/>
    </location>
</feature>
<evidence type="ECO:0000313" key="10">
    <source>
        <dbReference type="Proteomes" id="UP000188145"/>
    </source>
</evidence>
<keyword evidence="5 7" id="KW-1133">Transmembrane helix</keyword>
<evidence type="ECO:0000256" key="6">
    <source>
        <dbReference type="ARBA" id="ARBA00023136"/>
    </source>
</evidence>
<protein>
    <submittedName>
        <fullName evidence="9">Sugar ABC transporter permease</fullName>
    </submittedName>
</protein>
<evidence type="ECO:0000256" key="4">
    <source>
        <dbReference type="ARBA" id="ARBA00022692"/>
    </source>
</evidence>
<evidence type="ECO:0000256" key="2">
    <source>
        <dbReference type="ARBA" id="ARBA00022448"/>
    </source>
</evidence>
<dbReference type="EMBL" id="CP019606">
    <property type="protein sequence ID" value="AQP49446.1"/>
    <property type="molecule type" value="Genomic_DNA"/>
</dbReference>
<dbReference type="PANTHER" id="PTHR30193">
    <property type="entry name" value="ABC TRANSPORTER PERMEASE PROTEIN"/>
    <property type="match status" value="1"/>
</dbReference>
<keyword evidence="4 7" id="KW-0812">Transmembrane</keyword>
<feature type="transmembrane region" description="Helical" evidence="7">
    <location>
        <begin position="249"/>
        <end position="269"/>
    </location>
</feature>
<keyword evidence="3" id="KW-1003">Cell membrane</keyword>
<dbReference type="Proteomes" id="UP000188145">
    <property type="component" value="Chromosome"/>
</dbReference>
<feature type="domain" description="ABC transmembrane type-1" evidence="8">
    <location>
        <begin position="50"/>
        <end position="266"/>
    </location>
</feature>
<dbReference type="Gene3D" id="1.10.3720.10">
    <property type="entry name" value="MetI-like"/>
    <property type="match status" value="1"/>
</dbReference>
<feature type="transmembrane region" description="Helical" evidence="7">
    <location>
        <begin position="137"/>
        <end position="158"/>
    </location>
</feature>
<evidence type="ECO:0000256" key="1">
    <source>
        <dbReference type="ARBA" id="ARBA00004651"/>
    </source>
</evidence>
<organism evidence="9 10">
    <name type="scientific">Tessaracoccus aquimaris</name>
    <dbReference type="NCBI Taxonomy" id="1332264"/>
    <lineage>
        <taxon>Bacteria</taxon>
        <taxon>Bacillati</taxon>
        <taxon>Actinomycetota</taxon>
        <taxon>Actinomycetes</taxon>
        <taxon>Propionibacteriales</taxon>
        <taxon>Propionibacteriaceae</taxon>
        <taxon>Tessaracoccus</taxon>
    </lineage>
</organism>
<gene>
    <name evidence="9" type="ORF">BW730_17360</name>
</gene>
<keyword evidence="2 7" id="KW-0813">Transport</keyword>
<dbReference type="STRING" id="1332264.BW730_17360"/>
<proteinExistence type="inferred from homology"/>
<feature type="transmembrane region" description="Helical" evidence="7">
    <location>
        <begin position="55"/>
        <end position="77"/>
    </location>
</feature>
<feature type="transmembrane region" description="Helical" evidence="7">
    <location>
        <begin position="191"/>
        <end position="211"/>
    </location>
</feature>
<dbReference type="PROSITE" id="PS50928">
    <property type="entry name" value="ABC_TM1"/>
    <property type="match status" value="1"/>
</dbReference>
<dbReference type="InterPro" id="IPR051393">
    <property type="entry name" value="ABC_transporter_permease"/>
</dbReference>
<evidence type="ECO:0000313" key="9">
    <source>
        <dbReference type="EMBL" id="AQP49446.1"/>
    </source>
</evidence>
<dbReference type="InterPro" id="IPR035906">
    <property type="entry name" value="MetI-like_sf"/>
</dbReference>
<dbReference type="GO" id="GO:0005886">
    <property type="term" value="C:plasma membrane"/>
    <property type="evidence" value="ECO:0007669"/>
    <property type="project" value="UniProtKB-SubCell"/>
</dbReference>
<evidence type="ECO:0000256" key="3">
    <source>
        <dbReference type="ARBA" id="ARBA00022475"/>
    </source>
</evidence>
<comment type="similarity">
    <text evidence="7">Belongs to the binding-protein-dependent transport system permease family.</text>
</comment>
<accession>A0A1Q2CTM7</accession>
<comment type="subcellular location">
    <subcellularLocation>
        <location evidence="1 7">Cell membrane</location>
        <topology evidence="1 7">Multi-pass membrane protein</topology>
    </subcellularLocation>
</comment>
<reference evidence="10" key="1">
    <citation type="submission" date="2017-02" db="EMBL/GenBank/DDBJ databases">
        <title>Tessaracoccus aquaemaris sp. nov., isolated from the intestine of a Korean rockfish, Sebastes schlegelii, in a marine aquaculture pond.</title>
        <authorList>
            <person name="Tak E.J."/>
            <person name="Bae J.-W."/>
        </authorList>
    </citation>
    <scope>NUCLEOTIDE SEQUENCE [LARGE SCALE GENOMIC DNA]</scope>
    <source>
        <strain evidence="10">NSG39</strain>
    </source>
</reference>
<evidence type="ECO:0000256" key="5">
    <source>
        <dbReference type="ARBA" id="ARBA00022989"/>
    </source>
</evidence>
<dbReference type="SUPFAM" id="SSF161098">
    <property type="entry name" value="MetI-like"/>
    <property type="match status" value="1"/>
</dbReference>
<keyword evidence="6 7" id="KW-0472">Membrane</keyword>
<dbReference type="Pfam" id="PF00528">
    <property type="entry name" value="BPD_transp_1"/>
    <property type="match status" value="1"/>
</dbReference>
<dbReference type="CDD" id="cd06261">
    <property type="entry name" value="TM_PBP2"/>
    <property type="match status" value="1"/>
</dbReference>
<name>A0A1Q2CTM7_9ACTN</name>
<evidence type="ECO:0000256" key="7">
    <source>
        <dbReference type="RuleBase" id="RU363032"/>
    </source>
</evidence>
<dbReference type="PANTHER" id="PTHR30193:SF37">
    <property type="entry name" value="INNER MEMBRANE ABC TRANSPORTER PERMEASE PROTEIN YCJO"/>
    <property type="match status" value="1"/>
</dbReference>